<evidence type="ECO:0000256" key="2">
    <source>
        <dbReference type="ARBA" id="ARBA00022840"/>
    </source>
</evidence>
<dbReference type="PROSITE" id="PS51206">
    <property type="entry name" value="SF3_HELICASE_1"/>
    <property type="match status" value="1"/>
</dbReference>
<accession>A0A8D8T2H8</accession>
<feature type="region of interest" description="Disordered" evidence="3">
    <location>
        <begin position="217"/>
        <end position="240"/>
    </location>
</feature>
<dbReference type="GO" id="GO:0019079">
    <property type="term" value="P:viral genome replication"/>
    <property type="evidence" value="ECO:0007669"/>
    <property type="project" value="InterPro"/>
</dbReference>
<dbReference type="InterPro" id="IPR001257">
    <property type="entry name" value="Parvovirus_NS1_helicase"/>
</dbReference>
<dbReference type="AlphaFoldDB" id="A0A8D8T2H8"/>
<protein>
    <submittedName>
        <fullName evidence="5">Non-capsid protein NS-1</fullName>
    </submittedName>
</protein>
<sequence length="529" mass="61114">MGRRRDSGSPFEVHSGSVEGNTSPGRRGHEEEMFGVENRNRNSSTRNGLRECIVAGLQERATRNRILHDIYQRQSESGMDQKLHEIIQSGEFRGAIFIEASHGDHYHVVHDCTWTSSQCRCGIIQRIENVCGRRRKRSTIRGVELSVDHIYNLLVYLQSGGRTIHHVQVGCASSRGRISREVRDLRDRRNQETRKTTMVESSEIEDLVREFVVCQGNESGRPTQRGHRRTNGRGNATDPQGAKGDAFLAFVRNHPCSPMLNIFHTRHWTTGPFKYQHKGDPLLKTIMHNRAIELMDMSMKDLYEFYCNLEPTKLIFNAPLGNIGDYYYSVDESIMHMEALLLFQFNNNEDLIRIFLEDLYNIIDKRLPKRNSMFILSRPNAGKNWFFDCFLHFFLNFGQIGNFNKHQSFPLQEAVNKRILLWNEPNAEPGAMDTLKMLLGGDTFNAKIKYEHDAVVVRTPVIILSNNDIFPKDAAFNSRLIRYTWRSAPLLKHVKKKPHPIAAYQLLERWNIFDSIETDTENNTDTDTD</sequence>
<keyword evidence="2" id="KW-0067">ATP-binding</keyword>
<dbReference type="SUPFAM" id="SSF52540">
    <property type="entry name" value="P-loop containing nucleoside triphosphate hydrolases"/>
    <property type="match status" value="1"/>
</dbReference>
<proteinExistence type="predicted"/>
<keyword evidence="1" id="KW-0547">Nucleotide-binding</keyword>
<dbReference type="InterPro" id="IPR014015">
    <property type="entry name" value="Helicase_SF3_DNA-vir"/>
</dbReference>
<evidence type="ECO:0000313" key="5">
    <source>
        <dbReference type="EMBL" id="CAG6680153.1"/>
    </source>
</evidence>
<evidence type="ECO:0000259" key="4">
    <source>
        <dbReference type="PROSITE" id="PS51206"/>
    </source>
</evidence>
<dbReference type="Pfam" id="PF01057">
    <property type="entry name" value="Parvo_NS1"/>
    <property type="match status" value="1"/>
</dbReference>
<name>A0A8D8T2H8_9HEMI</name>
<dbReference type="EMBL" id="HBUF01251307">
    <property type="protein sequence ID" value="CAG6680151.1"/>
    <property type="molecule type" value="Transcribed_RNA"/>
</dbReference>
<dbReference type="EMBL" id="HBUF01251306">
    <property type="protein sequence ID" value="CAG6680149.1"/>
    <property type="molecule type" value="Transcribed_RNA"/>
</dbReference>
<dbReference type="GO" id="GO:0005524">
    <property type="term" value="F:ATP binding"/>
    <property type="evidence" value="ECO:0007669"/>
    <property type="project" value="UniProtKB-KW"/>
</dbReference>
<organism evidence="5">
    <name type="scientific">Cacopsylla melanoneura</name>
    <dbReference type="NCBI Taxonomy" id="428564"/>
    <lineage>
        <taxon>Eukaryota</taxon>
        <taxon>Metazoa</taxon>
        <taxon>Ecdysozoa</taxon>
        <taxon>Arthropoda</taxon>
        <taxon>Hexapoda</taxon>
        <taxon>Insecta</taxon>
        <taxon>Pterygota</taxon>
        <taxon>Neoptera</taxon>
        <taxon>Paraneoptera</taxon>
        <taxon>Hemiptera</taxon>
        <taxon>Sternorrhyncha</taxon>
        <taxon>Psylloidea</taxon>
        <taxon>Psyllidae</taxon>
        <taxon>Psyllinae</taxon>
        <taxon>Cacopsylla</taxon>
    </lineage>
</organism>
<evidence type="ECO:0000256" key="3">
    <source>
        <dbReference type="SAM" id="MobiDB-lite"/>
    </source>
</evidence>
<dbReference type="Gene3D" id="3.40.50.300">
    <property type="entry name" value="P-loop containing nucleotide triphosphate hydrolases"/>
    <property type="match status" value="1"/>
</dbReference>
<feature type="domain" description="SF3 helicase" evidence="4">
    <location>
        <begin position="347"/>
        <end position="522"/>
    </location>
</feature>
<feature type="region of interest" description="Disordered" evidence="3">
    <location>
        <begin position="1"/>
        <end position="45"/>
    </location>
</feature>
<dbReference type="InterPro" id="IPR027417">
    <property type="entry name" value="P-loop_NTPase"/>
</dbReference>
<reference evidence="5" key="1">
    <citation type="submission" date="2021-05" db="EMBL/GenBank/DDBJ databases">
        <authorList>
            <person name="Alioto T."/>
            <person name="Alioto T."/>
            <person name="Gomez Garrido J."/>
        </authorList>
    </citation>
    <scope>NUCLEOTIDE SEQUENCE</scope>
</reference>
<evidence type="ECO:0000256" key="1">
    <source>
        <dbReference type="ARBA" id="ARBA00022741"/>
    </source>
</evidence>
<dbReference type="EMBL" id="HBUF01251308">
    <property type="protein sequence ID" value="CAG6680153.1"/>
    <property type="molecule type" value="Transcribed_RNA"/>
</dbReference>